<dbReference type="InterPro" id="IPR007145">
    <property type="entry name" value="MAP65_Ase1_PRC1"/>
</dbReference>
<dbReference type="OMA" id="CERDKML"/>
<dbReference type="Pfam" id="PF03999">
    <property type="entry name" value="MAP65_ASE1"/>
    <property type="match status" value="1"/>
</dbReference>
<keyword evidence="4" id="KW-1185">Reference proteome</keyword>
<dbReference type="GO" id="GO:0005819">
    <property type="term" value="C:spindle"/>
    <property type="evidence" value="ECO:0007669"/>
    <property type="project" value="TreeGrafter"/>
</dbReference>
<dbReference type="EMBL" id="JABCRI010000007">
    <property type="protein sequence ID" value="KAF8403584.1"/>
    <property type="molecule type" value="Genomic_DNA"/>
</dbReference>
<organism evidence="3 4">
    <name type="scientific">Tetracentron sinense</name>
    <name type="common">Spur-leaf</name>
    <dbReference type="NCBI Taxonomy" id="13715"/>
    <lineage>
        <taxon>Eukaryota</taxon>
        <taxon>Viridiplantae</taxon>
        <taxon>Streptophyta</taxon>
        <taxon>Embryophyta</taxon>
        <taxon>Tracheophyta</taxon>
        <taxon>Spermatophyta</taxon>
        <taxon>Magnoliopsida</taxon>
        <taxon>Trochodendrales</taxon>
        <taxon>Trochodendraceae</taxon>
        <taxon>Tetracentron</taxon>
    </lineage>
</organism>
<comment type="similarity">
    <text evidence="1">Belongs to the MAP65/ASE1 family.</text>
</comment>
<gene>
    <name evidence="3" type="ORF">HHK36_011688</name>
</gene>
<dbReference type="GO" id="GO:0000226">
    <property type="term" value="P:microtubule cytoskeleton organization"/>
    <property type="evidence" value="ECO:0007669"/>
    <property type="project" value="InterPro"/>
</dbReference>
<name>A0A834Z8S3_TETSI</name>
<comment type="caution">
    <text evidence="3">The sequence shown here is derived from an EMBL/GenBank/DDBJ whole genome shotgun (WGS) entry which is preliminary data.</text>
</comment>
<evidence type="ECO:0000256" key="1">
    <source>
        <dbReference type="ARBA" id="ARBA00006187"/>
    </source>
</evidence>
<evidence type="ECO:0000256" key="2">
    <source>
        <dbReference type="ARBA" id="ARBA00022701"/>
    </source>
</evidence>
<dbReference type="PANTHER" id="PTHR19321">
    <property type="entry name" value="PROTEIN REGULATOR OF CYTOKINESIS 1 PRC1-RELATED"/>
    <property type="match status" value="1"/>
</dbReference>
<proteinExistence type="inferred from homology"/>
<reference evidence="3 4" key="1">
    <citation type="submission" date="2020-04" db="EMBL/GenBank/DDBJ databases">
        <title>Plant Genome Project.</title>
        <authorList>
            <person name="Zhang R.-G."/>
        </authorList>
    </citation>
    <scope>NUCLEOTIDE SEQUENCE [LARGE SCALE GENOMIC DNA]</scope>
    <source>
        <strain evidence="3">YNK0</strain>
        <tissue evidence="3">Leaf</tissue>
    </source>
</reference>
<sequence>MHNSNFFVNNQKIWDEIGESDCERDKMLLQLEQECLDVYRRKVEKASKYKADLHQTLAETEAEVANLISSLGERTSFSRSENAKGTLKEQITIIQPVLEDLKRKKEGRIKEFWDVQSQIVRICAEIAGDIHLSSSADPQVDKRDLTVKKLGELKSHLEELQREKSLRLQNVNDHINTIHELSIIMSVDFFKTINDVHPSLIDSANGQSSISDDTLARLTGVVHSLKQEKHQRLQKVM</sequence>
<dbReference type="Proteomes" id="UP000655225">
    <property type="component" value="Unassembled WGS sequence"/>
</dbReference>
<dbReference type="OrthoDB" id="642895at2759"/>
<dbReference type="PANTHER" id="PTHR19321:SF4">
    <property type="entry name" value="65-KDA MICROTUBULE-ASSOCIATED PROTEIN 5"/>
    <property type="match status" value="1"/>
</dbReference>
<keyword evidence="2" id="KW-0493">Microtubule</keyword>
<dbReference type="GO" id="GO:0005737">
    <property type="term" value="C:cytoplasm"/>
    <property type="evidence" value="ECO:0007669"/>
    <property type="project" value="TreeGrafter"/>
</dbReference>
<dbReference type="GO" id="GO:0005874">
    <property type="term" value="C:microtubule"/>
    <property type="evidence" value="ECO:0007669"/>
    <property type="project" value="UniProtKB-KW"/>
</dbReference>
<dbReference type="AlphaFoldDB" id="A0A834Z8S3"/>
<dbReference type="GO" id="GO:0008017">
    <property type="term" value="F:microtubule binding"/>
    <property type="evidence" value="ECO:0007669"/>
    <property type="project" value="InterPro"/>
</dbReference>
<protein>
    <submittedName>
        <fullName evidence="3">Uncharacterized protein</fullName>
    </submittedName>
</protein>
<evidence type="ECO:0000313" key="4">
    <source>
        <dbReference type="Proteomes" id="UP000655225"/>
    </source>
</evidence>
<accession>A0A834Z8S3</accession>
<evidence type="ECO:0000313" key="3">
    <source>
        <dbReference type="EMBL" id="KAF8403584.1"/>
    </source>
</evidence>